<dbReference type="EMBL" id="JABJRC010000013">
    <property type="protein sequence ID" value="NOL45469.1"/>
    <property type="molecule type" value="Genomic_DNA"/>
</dbReference>
<dbReference type="Proteomes" id="UP000534306">
    <property type="component" value="Unassembled WGS sequence"/>
</dbReference>
<organism evidence="2 3">
    <name type="scientific">Kribbella sandramycini</name>
    <dbReference type="NCBI Taxonomy" id="60450"/>
    <lineage>
        <taxon>Bacteria</taxon>
        <taxon>Bacillati</taxon>
        <taxon>Actinomycetota</taxon>
        <taxon>Actinomycetes</taxon>
        <taxon>Propionibacteriales</taxon>
        <taxon>Kribbellaceae</taxon>
        <taxon>Kribbella</taxon>
    </lineage>
</organism>
<proteinExistence type="predicted"/>
<dbReference type="Proteomes" id="UP000553957">
    <property type="component" value="Unassembled WGS sequence"/>
</dbReference>
<gene>
    <name evidence="1" type="ORF">HNR71_002315</name>
    <name evidence="2" type="ORF">HPO96_34990</name>
</gene>
<keyword evidence="3" id="KW-1185">Reference proteome</keyword>
<protein>
    <recommendedName>
        <fullName evidence="5">Nucleotidyltransferase</fullName>
    </recommendedName>
</protein>
<dbReference type="EMBL" id="JACHKF010000001">
    <property type="protein sequence ID" value="MBB6566678.1"/>
    <property type="molecule type" value="Genomic_DNA"/>
</dbReference>
<accession>A0A7Y4P4Q6</accession>
<sequence length="349" mass="38483">MGCTDDLLDDVRAQLAPDDSVLKEARQRRDLTRDAAQAFPGALRTFMSGSLAHKTANCPIHRRDLGLDADCGVVLDTDTYPDLGPDADARIGPDDIVRQVLDQLRPRVLLNYPKATFRITKRAIYIEFNAPLPAGEDPTVDLIVGLDRASQPGLWIPNTEQHRWDPSHPEKHTELLTAEPKQLRLVRAHAIRLAKAENKRTGEPVLCSFNVEALGWMFISSGMSQAVALQTMWERGAADLSRRFTPDPAGVSAPIKVADRPLAVDRLQFAANRLAAALERDDDAEWVRKQLLDLWPEFVPASAQGTSKARLAEALKSRTPLRVSTAGTLTTGAGLELKRPQSYGDRAHQ</sequence>
<reference evidence="2 3" key="1">
    <citation type="submission" date="2020-05" db="EMBL/GenBank/DDBJ databases">
        <title>Genome sequence of Kribbella sandramycini ATCC 39419.</title>
        <authorList>
            <person name="Maclea K.S."/>
            <person name="Fair J.L."/>
        </authorList>
    </citation>
    <scope>NUCLEOTIDE SEQUENCE [LARGE SCALE GENOMIC DNA]</scope>
    <source>
        <strain evidence="2 3">ATCC 39419</strain>
    </source>
</reference>
<evidence type="ECO:0000313" key="2">
    <source>
        <dbReference type="EMBL" id="NOL45469.1"/>
    </source>
</evidence>
<dbReference type="RefSeq" id="WP_171678768.1">
    <property type="nucleotide sequence ID" value="NZ_BAAAGT010000004.1"/>
</dbReference>
<evidence type="ECO:0000313" key="4">
    <source>
        <dbReference type="Proteomes" id="UP000553957"/>
    </source>
</evidence>
<dbReference type="AlphaFoldDB" id="A0A7Y4P4Q6"/>
<evidence type="ECO:0008006" key="5">
    <source>
        <dbReference type="Google" id="ProtNLM"/>
    </source>
</evidence>
<comment type="caution">
    <text evidence="2">The sequence shown here is derived from an EMBL/GenBank/DDBJ whole genome shotgun (WGS) entry which is preliminary data.</text>
</comment>
<evidence type="ECO:0000313" key="3">
    <source>
        <dbReference type="Proteomes" id="UP000534306"/>
    </source>
</evidence>
<evidence type="ECO:0000313" key="1">
    <source>
        <dbReference type="EMBL" id="MBB6566678.1"/>
    </source>
</evidence>
<reference evidence="1 4" key="2">
    <citation type="submission" date="2020-08" db="EMBL/GenBank/DDBJ databases">
        <title>Sequencing the genomes of 1000 actinobacteria strains.</title>
        <authorList>
            <person name="Klenk H.-P."/>
        </authorList>
    </citation>
    <scope>NUCLEOTIDE SEQUENCE [LARGE SCALE GENOMIC DNA]</scope>
    <source>
        <strain evidence="1 4">DSM 15626</strain>
    </source>
</reference>
<name>A0A7Y4P4Q6_9ACTN</name>